<dbReference type="AlphaFoldDB" id="A0A7M4FN85"/>
<evidence type="ECO:0000313" key="2">
    <source>
        <dbReference type="Proteomes" id="UP000594220"/>
    </source>
</evidence>
<dbReference type="GO" id="GO:0003735">
    <property type="term" value="F:structural constituent of ribosome"/>
    <property type="evidence" value="ECO:0007669"/>
    <property type="project" value="UniProtKB-ARBA"/>
</dbReference>
<dbReference type="Ensembl" id="ENSCPRT00005030915.1">
    <property type="protein sequence ID" value="ENSCPRP00005026455.1"/>
    <property type="gene ID" value="ENSCPRG00005018347.1"/>
</dbReference>
<dbReference type="Gene3D" id="3.30.160.20">
    <property type="match status" value="1"/>
</dbReference>
<dbReference type="FunFam" id="3.30.160.20:FF:000133">
    <property type="entry name" value="40S ribosomal protein S2"/>
    <property type="match status" value="1"/>
</dbReference>
<sequence length="120" mass="13333">MECCVQFGPPLQKGCGQIGPMEAKLKKKLGCLVKYMKIKSLEEIYPFSLPIKESEIINFFLGCSLKDEVLNIMPVQKHTQANQHTRFKAFVATVTTMGTSVLVSSAPRKLLLLFVGQSPD</sequence>
<dbReference type="GeneTree" id="ENSGT00940000165666"/>
<reference evidence="1" key="1">
    <citation type="submission" date="2025-08" db="UniProtKB">
        <authorList>
            <consortium name="Ensembl"/>
        </authorList>
    </citation>
    <scope>IDENTIFICATION</scope>
</reference>
<keyword evidence="2" id="KW-1185">Reference proteome</keyword>
<evidence type="ECO:0000313" key="1">
    <source>
        <dbReference type="Ensembl" id="ENSCPRP00005026455.1"/>
    </source>
</evidence>
<accession>A0A7M4FN85</accession>
<reference evidence="1" key="2">
    <citation type="submission" date="2025-09" db="UniProtKB">
        <authorList>
            <consortium name="Ensembl"/>
        </authorList>
    </citation>
    <scope>IDENTIFICATION</scope>
</reference>
<name>A0A7M4FN85_CROPO</name>
<dbReference type="Proteomes" id="UP000594220">
    <property type="component" value="Unplaced"/>
</dbReference>
<protein>
    <submittedName>
        <fullName evidence="1">Uncharacterized protein</fullName>
    </submittedName>
</protein>
<organism evidence="1 2">
    <name type="scientific">Crocodylus porosus</name>
    <name type="common">Saltwater crocodile</name>
    <name type="synonym">Estuarine crocodile</name>
    <dbReference type="NCBI Taxonomy" id="8502"/>
    <lineage>
        <taxon>Eukaryota</taxon>
        <taxon>Metazoa</taxon>
        <taxon>Chordata</taxon>
        <taxon>Craniata</taxon>
        <taxon>Vertebrata</taxon>
        <taxon>Euteleostomi</taxon>
        <taxon>Archelosauria</taxon>
        <taxon>Archosauria</taxon>
        <taxon>Crocodylia</taxon>
        <taxon>Longirostres</taxon>
        <taxon>Crocodylidae</taxon>
        <taxon>Crocodylus</taxon>
    </lineage>
</organism>
<proteinExistence type="predicted"/>